<dbReference type="EMBL" id="FNFK01000019">
    <property type="protein sequence ID" value="SDK25233.1"/>
    <property type="molecule type" value="Genomic_DNA"/>
</dbReference>
<organism evidence="1 2">
    <name type="scientific">Alkalibacterium thalassium</name>
    <dbReference type="NCBI Taxonomy" id="426701"/>
    <lineage>
        <taxon>Bacteria</taxon>
        <taxon>Bacillati</taxon>
        <taxon>Bacillota</taxon>
        <taxon>Bacilli</taxon>
        <taxon>Lactobacillales</taxon>
        <taxon>Carnobacteriaceae</taxon>
        <taxon>Alkalibacterium</taxon>
    </lineage>
</organism>
<name>A0A1G9ADC0_9LACT</name>
<proteinExistence type="predicted"/>
<dbReference type="AlphaFoldDB" id="A0A1G9ADC0"/>
<reference evidence="2" key="1">
    <citation type="submission" date="2016-10" db="EMBL/GenBank/DDBJ databases">
        <authorList>
            <person name="Varghese N."/>
            <person name="Submissions S."/>
        </authorList>
    </citation>
    <scope>NUCLEOTIDE SEQUENCE [LARGE SCALE GENOMIC DNA]</scope>
    <source>
        <strain evidence="2">DSM 19181</strain>
    </source>
</reference>
<dbReference type="OrthoDB" id="2167746at2"/>
<evidence type="ECO:0000313" key="1">
    <source>
        <dbReference type="EMBL" id="SDK25233.1"/>
    </source>
</evidence>
<protein>
    <submittedName>
        <fullName evidence="1">Uncharacterized protein</fullName>
    </submittedName>
</protein>
<accession>A0A1G9ADC0</accession>
<keyword evidence="2" id="KW-1185">Reference proteome</keyword>
<sequence>MSFYEGLKNFIKNHSIKSDQLIPSVSLKEQKHKYPLTIKHKLQLAASDISRNQQTIDAIVNKIIKKDYSKRSFGGKTEKELSTYNKKIYQYESYRTNNVKLVPSQDTNLELFVEDIYLGELPDVDAQAALHYLQSTILMSFAYVTGGPYNQCDPSSGQMMHDSDPYDLTIFIQFS</sequence>
<dbReference type="RefSeq" id="WP_091266653.1">
    <property type="nucleotide sequence ID" value="NZ_FNFK01000019.1"/>
</dbReference>
<evidence type="ECO:0000313" key="2">
    <source>
        <dbReference type="Proteomes" id="UP000199433"/>
    </source>
</evidence>
<dbReference type="Proteomes" id="UP000199433">
    <property type="component" value="Unassembled WGS sequence"/>
</dbReference>
<gene>
    <name evidence="1" type="ORF">SAMN04488098_101923</name>
</gene>